<dbReference type="Gene3D" id="1.10.3810.10">
    <property type="entry name" value="Biosynthetic peptidoglycan transglycosylase-like"/>
    <property type="match status" value="1"/>
</dbReference>
<keyword evidence="19" id="KW-1133">Transmembrane helix</keyword>
<feature type="domain" description="Penicillin-binding protein transpeptidase" evidence="29">
    <location>
        <begin position="444"/>
        <end position="733"/>
    </location>
</feature>
<keyword evidence="17" id="KW-0735">Signal-anchor</keyword>
<evidence type="ECO:0000256" key="4">
    <source>
        <dbReference type="ARBA" id="ARBA00007090"/>
    </source>
</evidence>
<feature type="domain" description="Penicillin-binding protein OB-like" evidence="31">
    <location>
        <begin position="345"/>
        <end position="439"/>
    </location>
</feature>
<dbReference type="SUPFAM" id="SSF53955">
    <property type="entry name" value="Lysozyme-like"/>
    <property type="match status" value="1"/>
</dbReference>
<evidence type="ECO:0000259" key="30">
    <source>
        <dbReference type="Pfam" id="PF00912"/>
    </source>
</evidence>
<dbReference type="EMBL" id="CP001614">
    <property type="protein sequence ID" value="ACR11078.1"/>
    <property type="molecule type" value="Genomic_DNA"/>
</dbReference>
<evidence type="ECO:0000256" key="21">
    <source>
        <dbReference type="ARBA" id="ARBA00023251"/>
    </source>
</evidence>
<evidence type="ECO:0000256" key="5">
    <source>
        <dbReference type="ARBA" id="ARBA00007739"/>
    </source>
</evidence>
<dbReference type="PANTHER" id="PTHR32282">
    <property type="entry name" value="BINDING PROTEIN TRANSPEPTIDASE, PUTATIVE-RELATED"/>
    <property type="match status" value="1"/>
</dbReference>
<keyword evidence="12 32" id="KW-0328">Glycosyltransferase</keyword>
<dbReference type="InterPro" id="IPR001460">
    <property type="entry name" value="PCN-bd_Tpept"/>
</dbReference>
<keyword evidence="23" id="KW-0961">Cell wall biogenesis/degradation</keyword>
<evidence type="ECO:0000256" key="22">
    <source>
        <dbReference type="ARBA" id="ARBA00023268"/>
    </source>
</evidence>
<comment type="function">
    <text evidence="1">Cell wall formation. Synthesis of cross-linked peptidoglycan from the lipid intermediates. The enzyme has a penicillin-insensitive transglycosylase N-terminal domain (formation of linear glycan strands) and a penicillin-sensitive transpeptidase C-terminal domain (cross-linking of the peptide subunits).</text>
</comment>
<keyword evidence="8" id="KW-1003">Cell membrane</keyword>
<dbReference type="KEGG" id="ttu:TERTU_3586"/>
<evidence type="ECO:0000313" key="33">
    <source>
        <dbReference type="Proteomes" id="UP000009080"/>
    </source>
</evidence>
<dbReference type="GO" id="GO:0008658">
    <property type="term" value="F:penicillin binding"/>
    <property type="evidence" value="ECO:0007669"/>
    <property type="project" value="InterPro"/>
</dbReference>
<evidence type="ECO:0000256" key="26">
    <source>
        <dbReference type="ARBA" id="ARBA00049902"/>
    </source>
</evidence>
<evidence type="ECO:0000256" key="16">
    <source>
        <dbReference type="ARBA" id="ARBA00022960"/>
    </source>
</evidence>
<dbReference type="InterPro" id="IPR023346">
    <property type="entry name" value="Lysozyme-like_dom_sf"/>
</dbReference>
<comment type="catalytic activity">
    <reaction evidence="26">
        <text>[GlcNAc-(1-&gt;4)-Mur2Ac(oyl-L-Ala-gamma-D-Glu-L-Lys-D-Ala-D-Ala)](n)-di-trans,octa-cis-undecaprenyl diphosphate + beta-D-GlcNAc-(1-&gt;4)-Mur2Ac(oyl-L-Ala-gamma-D-Glu-L-Lys-D-Ala-D-Ala)-di-trans,octa-cis-undecaprenyl diphosphate = [GlcNAc-(1-&gt;4)-Mur2Ac(oyl-L-Ala-gamma-D-Glu-L-Lys-D-Ala-D-Ala)](n+1)-di-trans,octa-cis-undecaprenyl diphosphate + di-trans,octa-cis-undecaprenyl diphosphate + H(+)</text>
        <dbReference type="Rhea" id="RHEA:23708"/>
        <dbReference type="Rhea" id="RHEA-COMP:9602"/>
        <dbReference type="Rhea" id="RHEA-COMP:9603"/>
        <dbReference type="ChEBI" id="CHEBI:15378"/>
        <dbReference type="ChEBI" id="CHEBI:58405"/>
        <dbReference type="ChEBI" id="CHEBI:60033"/>
        <dbReference type="ChEBI" id="CHEBI:78435"/>
        <dbReference type="EC" id="2.4.99.28"/>
    </reaction>
</comment>
<keyword evidence="18" id="KW-0573">Peptidoglycan synthesis</keyword>
<dbReference type="GO" id="GO:0046677">
    <property type="term" value="P:response to antibiotic"/>
    <property type="evidence" value="ECO:0007669"/>
    <property type="project" value="UniProtKB-KW"/>
</dbReference>
<keyword evidence="14" id="KW-0812">Transmembrane</keyword>
<dbReference type="GO" id="GO:0071555">
    <property type="term" value="P:cell wall organization"/>
    <property type="evidence" value="ECO:0007669"/>
    <property type="project" value="UniProtKB-KW"/>
</dbReference>
<evidence type="ECO:0000256" key="7">
    <source>
        <dbReference type="ARBA" id="ARBA00018638"/>
    </source>
</evidence>
<dbReference type="Pfam" id="PF17092">
    <property type="entry name" value="PCB_OB"/>
    <property type="match status" value="1"/>
</dbReference>
<evidence type="ECO:0000256" key="1">
    <source>
        <dbReference type="ARBA" id="ARBA00002624"/>
    </source>
</evidence>
<dbReference type="InterPro" id="IPR031376">
    <property type="entry name" value="PCB_OB"/>
</dbReference>
<dbReference type="HOGENOM" id="CLU_006354_2_4_6"/>
<evidence type="ECO:0000256" key="27">
    <source>
        <dbReference type="ARBA" id="ARBA00060592"/>
    </source>
</evidence>
<keyword evidence="10" id="KW-0121">Carboxypeptidase</keyword>
<keyword evidence="21" id="KW-0046">Antibiotic resistance</keyword>
<dbReference type="eggNOG" id="COG5009">
    <property type="taxonomic scope" value="Bacteria"/>
</dbReference>
<dbReference type="AlphaFoldDB" id="C5BRK4"/>
<dbReference type="InterPro" id="IPR001264">
    <property type="entry name" value="Glyco_trans_51"/>
</dbReference>
<dbReference type="Proteomes" id="UP000009080">
    <property type="component" value="Chromosome"/>
</dbReference>
<keyword evidence="13 32" id="KW-0808">Transferase</keyword>
<comment type="pathway">
    <text evidence="3">Cell wall biogenesis; peptidoglycan biosynthesis.</text>
</comment>
<comment type="similarity">
    <text evidence="4">In the C-terminal section; belongs to the transpeptidase family.</text>
</comment>
<dbReference type="NCBIfam" id="TIGR02074">
    <property type="entry name" value="PBP_1a_fam"/>
    <property type="match status" value="1"/>
</dbReference>
<dbReference type="Gene3D" id="3.40.710.10">
    <property type="entry name" value="DD-peptidase/beta-lactamase superfamily"/>
    <property type="match status" value="2"/>
</dbReference>
<dbReference type="InterPro" id="IPR012338">
    <property type="entry name" value="Beta-lactam/transpept-like"/>
</dbReference>
<evidence type="ECO:0000256" key="25">
    <source>
        <dbReference type="ARBA" id="ARBA00044770"/>
    </source>
</evidence>
<accession>C5BRK4</accession>
<evidence type="ECO:0000256" key="6">
    <source>
        <dbReference type="ARBA" id="ARBA00012448"/>
    </source>
</evidence>
<evidence type="ECO:0000256" key="18">
    <source>
        <dbReference type="ARBA" id="ARBA00022984"/>
    </source>
</evidence>
<evidence type="ECO:0000256" key="12">
    <source>
        <dbReference type="ARBA" id="ARBA00022676"/>
    </source>
</evidence>
<keyword evidence="16" id="KW-0133">Cell shape</keyword>
<dbReference type="UniPathway" id="UPA00219"/>
<evidence type="ECO:0000256" key="14">
    <source>
        <dbReference type="ARBA" id="ARBA00022692"/>
    </source>
</evidence>
<evidence type="ECO:0000256" key="9">
    <source>
        <dbReference type="ARBA" id="ARBA00022519"/>
    </source>
</evidence>
<evidence type="ECO:0000256" key="8">
    <source>
        <dbReference type="ARBA" id="ARBA00022475"/>
    </source>
</evidence>
<comment type="pathway">
    <text evidence="27">Glycan biosynthesis.</text>
</comment>
<gene>
    <name evidence="32" type="ordered locus">TERTU_3586</name>
</gene>
<protein>
    <recommendedName>
        <fullName evidence="7">Penicillin-binding protein 1A</fullName>
        <ecNumber evidence="25">2.4.99.28</ecNumber>
        <ecNumber evidence="6">3.4.16.4</ecNumber>
    </recommendedName>
</protein>
<evidence type="ECO:0000259" key="29">
    <source>
        <dbReference type="Pfam" id="PF00905"/>
    </source>
</evidence>
<evidence type="ECO:0000259" key="31">
    <source>
        <dbReference type="Pfam" id="PF17092"/>
    </source>
</evidence>
<evidence type="ECO:0000256" key="17">
    <source>
        <dbReference type="ARBA" id="ARBA00022968"/>
    </source>
</evidence>
<dbReference type="Pfam" id="PF00905">
    <property type="entry name" value="Transpeptidase"/>
    <property type="match status" value="1"/>
</dbReference>
<evidence type="ECO:0000256" key="23">
    <source>
        <dbReference type="ARBA" id="ARBA00023316"/>
    </source>
</evidence>
<dbReference type="GO" id="GO:0005886">
    <property type="term" value="C:plasma membrane"/>
    <property type="evidence" value="ECO:0007669"/>
    <property type="project" value="UniProtKB-SubCell"/>
</dbReference>
<dbReference type="GO" id="GO:0008955">
    <property type="term" value="F:peptidoglycan glycosyltransferase activity"/>
    <property type="evidence" value="ECO:0007669"/>
    <property type="project" value="UniProtKB-EC"/>
</dbReference>
<proteinExistence type="inferred from homology"/>
<feature type="region of interest" description="Disordered" evidence="28">
    <location>
        <begin position="312"/>
        <end position="336"/>
    </location>
</feature>
<dbReference type="EC" id="3.4.16.4" evidence="6"/>
<dbReference type="EC" id="2.4.99.28" evidence="25"/>
<comment type="catalytic activity">
    <reaction evidence="24">
        <text>Preferential cleavage: (Ac)2-L-Lys-D-Ala-|-D-Ala. Also transpeptidation of peptidyl-alanyl moieties that are N-acyl substituents of D-alanine.</text>
        <dbReference type="EC" id="3.4.16.4"/>
    </reaction>
</comment>
<dbReference type="GO" id="GO:0009002">
    <property type="term" value="F:serine-type D-Ala-D-Ala carboxypeptidase activity"/>
    <property type="evidence" value="ECO:0007669"/>
    <property type="project" value="UniProtKB-EC"/>
</dbReference>
<dbReference type="SUPFAM" id="SSF56601">
    <property type="entry name" value="beta-lactamase/transpeptidase-like"/>
    <property type="match status" value="1"/>
</dbReference>
<dbReference type="GO" id="GO:0030288">
    <property type="term" value="C:outer membrane-bounded periplasmic space"/>
    <property type="evidence" value="ECO:0007669"/>
    <property type="project" value="TreeGrafter"/>
</dbReference>
<keyword evidence="20" id="KW-0472">Membrane</keyword>
<keyword evidence="9" id="KW-0997">Cell inner membrane</keyword>
<feature type="compositionally biased region" description="Polar residues" evidence="28">
    <location>
        <begin position="829"/>
        <end position="840"/>
    </location>
</feature>
<evidence type="ECO:0000256" key="20">
    <source>
        <dbReference type="ARBA" id="ARBA00023136"/>
    </source>
</evidence>
<dbReference type="Pfam" id="PF00912">
    <property type="entry name" value="Transgly"/>
    <property type="match status" value="1"/>
</dbReference>
<sequence length="840" mass="92557">MLAGTGAALSLLAGMYLYLSPQLPSVDSLRDVKLQTPLRIYSRDKKLIAEFGEKRRNPVKYDEIPQAYIDALLSAEDDTFFEHGGVSLKGLMRAATQLVTTGRRASGGSTITMQVARNYYLSRRKTFARKFNEILLALRIEQELSKEEILELYVNVIFLGNRAYGIKAASQVYYGKELHDLSLAQIAMLAGLPKGPSSMNPIANPPRALERRNWILGRMLELEKIDDAAYNLAVAEPVTAEYHSSNVDVNAPYVAEMARTKAIELFGLDAYTEGYKVYTSIDSRLQNKAQQSVIDGLILYDERHGYRGAEQQWPLLPGMNTPEPEANEEEPSGDSERLQTTAIEIDYTPWQEKLSTIPVYGGLIPAVVIAVGEQTARVLLEDGTQLELGWEQGLKTAAPYINESSVGPRPDSAQEIFEPGALIRLRQLDGHWQLSQIPAAQSALVALSPHNGAVLSLVGGFDFNQSHFNRVTQARRQPGSNFKPFIYTAALENGMTAATIINDAPFVIEDDALESTWRPKNDGGRFDGPTRLRRALYRSRNLVSVRILREIGVSTAISGMHRYGFNEAELPRDLSLALGSPGLAPLDIANGYAVFANGGYRVVPFLIERIVDYDANVVYEALPHTVCKSCDQETGGDDSSETNLNAPFAFTGDAFELPFDIKRLLGLLEPQDFPRAAKVLDDRVAYIMDSILQDVIRKGTGVRAKALGRGDLAGKTGTTNGPNDAWFTGYNGEIVTTTWVGFDQFEPLGNREYGGSAALPIWIDFMRTALENTPETPRPQPAGIVTVRIDPETGLRARAGDPDAIFEIFRSEFAPAEIDEEQPNGKSPYDTSATITEELF</sequence>
<evidence type="ECO:0000256" key="2">
    <source>
        <dbReference type="ARBA" id="ARBA00004249"/>
    </source>
</evidence>
<keyword evidence="15 32" id="KW-0378">Hydrolase</keyword>
<evidence type="ECO:0000256" key="24">
    <source>
        <dbReference type="ARBA" id="ARBA00034000"/>
    </source>
</evidence>
<reference evidence="32 33" key="1">
    <citation type="journal article" date="2009" name="PLoS ONE">
        <title>The complete genome of Teredinibacter turnerae T7901: an intracellular endosymbiont of marine wood-boring bivalves (shipworms).</title>
        <authorList>
            <person name="Yang J.C."/>
            <person name="Madupu R."/>
            <person name="Durkin A.S."/>
            <person name="Ekborg N.A."/>
            <person name="Pedamallu C.S."/>
            <person name="Hostetler J.B."/>
            <person name="Radune D."/>
            <person name="Toms B.S."/>
            <person name="Henrissat B."/>
            <person name="Coutinho P.M."/>
            <person name="Schwarz S."/>
            <person name="Field L."/>
            <person name="Trindade-Silva A.E."/>
            <person name="Soares C.A.G."/>
            <person name="Elshahawi S."/>
            <person name="Hanora A."/>
            <person name="Schmidt E.W."/>
            <person name="Haygood M.G."/>
            <person name="Posfai J."/>
            <person name="Benner J."/>
            <person name="Madinger C."/>
            <person name="Nove J."/>
            <person name="Anton B."/>
            <person name="Chaudhary K."/>
            <person name="Foster J."/>
            <person name="Holman A."/>
            <person name="Kumar S."/>
            <person name="Lessard P.A."/>
            <person name="Luyten Y.A."/>
            <person name="Slatko B."/>
            <person name="Wood N."/>
            <person name="Wu B."/>
            <person name="Teplitski M."/>
            <person name="Mougous J.D."/>
            <person name="Ward N."/>
            <person name="Eisen J.A."/>
            <person name="Badger J.H."/>
            <person name="Distel D.L."/>
        </authorList>
    </citation>
    <scope>NUCLEOTIDE SEQUENCE [LARGE SCALE GENOMIC DNA]</scope>
    <source>
        <strain evidence="33">ATCC 39867 / T7901</strain>
    </source>
</reference>
<keyword evidence="22" id="KW-0511">Multifunctional enzyme</keyword>
<evidence type="ECO:0000256" key="15">
    <source>
        <dbReference type="ARBA" id="ARBA00022801"/>
    </source>
</evidence>
<dbReference type="CAZy" id="GT51">
    <property type="family name" value="Glycosyltransferase Family 51"/>
</dbReference>
<feature type="region of interest" description="Disordered" evidence="28">
    <location>
        <begin position="815"/>
        <end position="840"/>
    </location>
</feature>
<keyword evidence="33" id="KW-1185">Reference proteome</keyword>
<evidence type="ECO:0000256" key="11">
    <source>
        <dbReference type="ARBA" id="ARBA00022670"/>
    </source>
</evidence>
<evidence type="ECO:0000256" key="3">
    <source>
        <dbReference type="ARBA" id="ARBA00004752"/>
    </source>
</evidence>
<dbReference type="GO" id="GO:0006508">
    <property type="term" value="P:proteolysis"/>
    <property type="evidence" value="ECO:0007669"/>
    <property type="project" value="UniProtKB-KW"/>
</dbReference>
<evidence type="ECO:0000256" key="19">
    <source>
        <dbReference type="ARBA" id="ARBA00022989"/>
    </source>
</evidence>
<dbReference type="PANTHER" id="PTHR32282:SF27">
    <property type="entry name" value="PENICILLIN-BINDING PROTEIN 1A"/>
    <property type="match status" value="1"/>
</dbReference>
<dbReference type="GO" id="GO:0008360">
    <property type="term" value="P:regulation of cell shape"/>
    <property type="evidence" value="ECO:0007669"/>
    <property type="project" value="UniProtKB-KW"/>
</dbReference>
<dbReference type="InterPro" id="IPR050396">
    <property type="entry name" value="Glycosyltr_51/Transpeptidase"/>
</dbReference>
<keyword evidence="11" id="KW-0645">Protease</keyword>
<comment type="subcellular location">
    <subcellularLocation>
        <location evidence="2">Cell inner membrane</location>
        <topology evidence="2">Single-pass type II membrane protein</topology>
    </subcellularLocation>
</comment>
<dbReference type="InterPro" id="IPR036950">
    <property type="entry name" value="PBP_transglycosylase"/>
</dbReference>
<comment type="similarity">
    <text evidence="5">In the N-terminal section; belongs to the glycosyltransferase 51 family.</text>
</comment>
<feature type="domain" description="Glycosyl transferase family 51" evidence="30">
    <location>
        <begin position="45"/>
        <end position="219"/>
    </location>
</feature>
<evidence type="ECO:0000256" key="10">
    <source>
        <dbReference type="ARBA" id="ARBA00022645"/>
    </source>
</evidence>
<dbReference type="STRING" id="377629.TERTU_3586"/>
<evidence type="ECO:0000256" key="13">
    <source>
        <dbReference type="ARBA" id="ARBA00022679"/>
    </source>
</evidence>
<evidence type="ECO:0000313" key="32">
    <source>
        <dbReference type="EMBL" id="ACR11078.1"/>
    </source>
</evidence>
<name>C5BRK4_TERTT</name>
<evidence type="ECO:0000256" key="28">
    <source>
        <dbReference type="SAM" id="MobiDB-lite"/>
    </source>
</evidence>
<dbReference type="FunFam" id="1.10.3810.10:FF:000003">
    <property type="entry name" value="Penicillin-binding protein 1a"/>
    <property type="match status" value="1"/>
</dbReference>
<dbReference type="GO" id="GO:0009252">
    <property type="term" value="P:peptidoglycan biosynthetic process"/>
    <property type="evidence" value="ECO:0007669"/>
    <property type="project" value="UniProtKB-UniPathway"/>
</dbReference>
<organism evidence="32 33">
    <name type="scientific">Teredinibacter turnerae (strain ATCC 39867 / T7901)</name>
    <dbReference type="NCBI Taxonomy" id="377629"/>
    <lineage>
        <taxon>Bacteria</taxon>
        <taxon>Pseudomonadati</taxon>
        <taxon>Pseudomonadota</taxon>
        <taxon>Gammaproteobacteria</taxon>
        <taxon>Cellvibrionales</taxon>
        <taxon>Cellvibrionaceae</taxon>
        <taxon>Teredinibacter</taxon>
    </lineage>
</organism>